<organism evidence="1">
    <name type="scientific">Tanacetum cinerariifolium</name>
    <name type="common">Dalmatian daisy</name>
    <name type="synonym">Chrysanthemum cinerariifolium</name>
    <dbReference type="NCBI Taxonomy" id="118510"/>
    <lineage>
        <taxon>Eukaryota</taxon>
        <taxon>Viridiplantae</taxon>
        <taxon>Streptophyta</taxon>
        <taxon>Embryophyta</taxon>
        <taxon>Tracheophyta</taxon>
        <taxon>Spermatophyta</taxon>
        <taxon>Magnoliopsida</taxon>
        <taxon>eudicotyledons</taxon>
        <taxon>Gunneridae</taxon>
        <taxon>Pentapetalae</taxon>
        <taxon>asterids</taxon>
        <taxon>campanulids</taxon>
        <taxon>Asterales</taxon>
        <taxon>Asteraceae</taxon>
        <taxon>Asteroideae</taxon>
        <taxon>Anthemideae</taxon>
        <taxon>Anthemidinae</taxon>
        <taxon>Tanacetum</taxon>
    </lineage>
</organism>
<reference evidence="1" key="1">
    <citation type="journal article" date="2019" name="Sci. Rep.">
        <title>Draft genome of Tanacetum cinerariifolium, the natural source of mosquito coil.</title>
        <authorList>
            <person name="Yamashiro T."/>
            <person name="Shiraishi A."/>
            <person name="Satake H."/>
            <person name="Nakayama K."/>
        </authorList>
    </citation>
    <scope>NUCLEOTIDE SEQUENCE</scope>
</reference>
<protein>
    <submittedName>
        <fullName evidence="1">Ulp1 protease family, C-terminal catalytic domain-containing protein</fullName>
    </submittedName>
</protein>
<comment type="caution">
    <text evidence="1">The sequence shown here is derived from an EMBL/GenBank/DDBJ whole genome shotgun (WGS) entry which is preliminary data.</text>
</comment>
<dbReference type="EMBL" id="BKCJ011200836">
    <property type="protein sequence ID" value="GFD02847.1"/>
    <property type="molecule type" value="Genomic_DNA"/>
</dbReference>
<keyword evidence="1" id="KW-0378">Hydrolase</keyword>
<accession>A0A699SY55</accession>
<feature type="non-terminal residue" evidence="1">
    <location>
        <position position="124"/>
    </location>
</feature>
<name>A0A699SY55_TANCI</name>
<evidence type="ECO:0000313" key="1">
    <source>
        <dbReference type="EMBL" id="GFD02847.1"/>
    </source>
</evidence>
<dbReference type="GO" id="GO:0006508">
    <property type="term" value="P:proteolysis"/>
    <property type="evidence" value="ECO:0007669"/>
    <property type="project" value="UniProtKB-KW"/>
</dbReference>
<dbReference type="AlphaFoldDB" id="A0A699SY55"/>
<keyword evidence="1" id="KW-0645">Protease</keyword>
<sequence>MLFVWHLKLYGHNRHVMVGRLKPRISKLKWRTSKNFHDCGVFTMLHMESFNGETASKWDCGLSVESGLQCDLLRRLRFKFATKILLHEINVHSRKKLELSNEFDKVDSLERMAIIVEAVKNKRN</sequence>
<gene>
    <name evidence="1" type="ORF">Tci_874816</name>
</gene>
<proteinExistence type="predicted"/>
<dbReference type="GO" id="GO:0008233">
    <property type="term" value="F:peptidase activity"/>
    <property type="evidence" value="ECO:0007669"/>
    <property type="project" value="UniProtKB-KW"/>
</dbReference>